<dbReference type="InterPro" id="IPR046859">
    <property type="entry name" value="RGPA/RALGAPB_N"/>
</dbReference>
<dbReference type="GO" id="GO:0005096">
    <property type="term" value="F:GTPase activator activity"/>
    <property type="evidence" value="ECO:0007669"/>
    <property type="project" value="UniProtKB-KW"/>
</dbReference>
<sequence>MNLGLFNRVNLKFQDFDSGGMYSEWASLTSQFQKQNEERLSVLNKFPVNVGKDVVTAVVKPLSANLGITQASEPSPFQTDQEVQWSMQVICYGLSLPISEHDTIRDCVNIYCEWLSALHPVPKISVPTPVCDDPNLYARKIINHFHNLFVPRKNEGDTINKQAVLCHRVLRTMQHTAQVSTVMNRETWEALLMFLLSINDIILSPPTVKDDVCDQLCERVLSVLLELWLIACVRCFPSPPLWKTLREMCMNWRHRLALIEQWNRVHLALTAKLLVFMYGPDFPQLKISDEDANLIPSEATHDCIVQCWYRFLHCLGNPVNLCRPSIISQTPEFLQFAITSDTIVDPCHHPCLQALPQIFLKAIKGIAGQVDAFLGISSGFVYEDVTGDKKEKDPIPSTPTPPQQRRLAKSLSVAPSAVTKGIPKATLIGLTSSRVAAHATPAVPSSGPPSTSTQSSLSSLGFESRSPLAPNRPKCNSILHLFGDWLFEAVNIGYEYKMTGLSKSGASSLAENRKSSISNSSQPASLSEESDIPDVISLDKYDAGRAEAFGALCRIFSAKKTGEEILPLYMSRFYISIHHGLQIPENRECTDVISSILINSTDLFRLDLDGVLILLPAFVDALELVLCRTSKLGNVPKTELRQACINLLLSLVALPLHFQDLQIKELYPSHSDEKGLMTVGELKPRLINLLITALKIETDPVNVQMLLGGLILSVQDSACCEDRDSVIPPDNTSNLFSSGSDTSSMRSLTHSERRSLGGDWSDYSHDSINDCVHGLFISTTYLVCHRLISSWTSDLNVSLAALEVLSGLARIHIKDSDALEQKRAVKWLCDYIVIQCNRPPPAHSKDLHSTIVAAFSCLSVWLVAHPMLLNDKDCLMTVLEVVELGISGTISQGKPGEPVKMKDEKELKPASMRVKDAAESLLNNILEQVGYFPSPCGAESLSSLLDEMSLLKHCNSWPGTELDRVTACQRFKYFVVDNSILLALLEEPLGNDQDPQPTVTVIIRGPFGRHAWTMQLRHLPRHKSGTKHQHSVNPGRPVPINDVGVRHEVHHQNFPDSVERIPLCKADKSIPSMESLINDERIDKEHCRMLELMEHQLELEEAMRRVGQQSESSLPFPDPDRECHPPPVKHEFQTARLFLSHFGLLSLGSPKNQFETPLVMLDTSIPGFCTELEALDCIGSRTCDTVHIFYVRSGQKNEQEILQNVTSENFIDPRFMEMLTSLGWPVNVFQHPGWTGSTTTSWKLQTCPEYIGSECENSPDLYSGEKYILYWADISSEIAFIVPTMKSAAQVQPESVSDSSVSSQLSGQGWYERSISGGGSGQRSQGQLKQRALSLDLEKHPPVEPTRPGRRLGVLRNQPYTDLPTKVMLVWLESFEDNLTFPVGDLLSYCNTGLESTPAKAEDTYVIFLHALSSGLLRVKLQGPVGRMTLPTPLVDGIVVSERTLGSLVRQTALNICKRKRLDNDSYHPPHVRRRLKVQELANRYQCNMTQSQLLTYLFS</sequence>
<reference evidence="4" key="1">
    <citation type="journal article" date="2024" name="Gigascience">
        <title>Chromosome-level genome of the poultry shaft louse Menopon gallinae provides insight into the host-switching and adaptive evolution of parasitic lice.</title>
        <authorList>
            <person name="Xu Y."/>
            <person name="Ma L."/>
            <person name="Liu S."/>
            <person name="Liang Y."/>
            <person name="Liu Q."/>
            <person name="He Z."/>
            <person name="Tian L."/>
            <person name="Duan Y."/>
            <person name="Cai W."/>
            <person name="Li H."/>
            <person name="Song F."/>
        </authorList>
    </citation>
    <scope>NUCLEOTIDE SEQUENCE</scope>
    <source>
        <strain evidence="4">Cailab_2023a</strain>
    </source>
</reference>
<evidence type="ECO:0000256" key="2">
    <source>
        <dbReference type="SAM" id="MobiDB-lite"/>
    </source>
</evidence>
<feature type="region of interest" description="Disordered" evidence="2">
    <location>
        <begin position="439"/>
        <end position="467"/>
    </location>
</feature>
<name>A0AAW2IAL8_9NEOP</name>
<feature type="region of interest" description="Disordered" evidence="2">
    <location>
        <begin position="1334"/>
        <end position="1354"/>
    </location>
</feature>
<dbReference type="SUPFAM" id="SSF111347">
    <property type="entry name" value="Rap/Ran-GAP"/>
    <property type="match status" value="2"/>
</dbReference>
<dbReference type="InterPro" id="IPR000331">
    <property type="entry name" value="Rap/Ran_GAP_dom"/>
</dbReference>
<dbReference type="InterPro" id="IPR039930">
    <property type="entry name" value="RALGAPB"/>
</dbReference>
<dbReference type="Gene3D" id="3.40.50.11210">
    <property type="entry name" value="Rap/Ran-GAP"/>
    <property type="match status" value="1"/>
</dbReference>
<gene>
    <name evidence="4" type="ORF">PYX00_000621</name>
</gene>
<organism evidence="4">
    <name type="scientific">Menopon gallinae</name>
    <name type="common">poultry shaft louse</name>
    <dbReference type="NCBI Taxonomy" id="328185"/>
    <lineage>
        <taxon>Eukaryota</taxon>
        <taxon>Metazoa</taxon>
        <taxon>Ecdysozoa</taxon>
        <taxon>Arthropoda</taxon>
        <taxon>Hexapoda</taxon>
        <taxon>Insecta</taxon>
        <taxon>Pterygota</taxon>
        <taxon>Neoptera</taxon>
        <taxon>Paraneoptera</taxon>
        <taxon>Psocodea</taxon>
        <taxon>Troctomorpha</taxon>
        <taxon>Phthiraptera</taxon>
        <taxon>Amblycera</taxon>
        <taxon>Menoponidae</taxon>
        <taxon>Menopon</taxon>
    </lineage>
</organism>
<dbReference type="Pfam" id="PF20412">
    <property type="entry name" value="RALGAPB_N"/>
    <property type="match status" value="1"/>
</dbReference>
<keyword evidence="1" id="KW-0343">GTPase activation</keyword>
<evidence type="ECO:0000256" key="1">
    <source>
        <dbReference type="ARBA" id="ARBA00022468"/>
    </source>
</evidence>
<dbReference type="EMBL" id="JARGDH010000001">
    <property type="protein sequence ID" value="KAL0278956.1"/>
    <property type="molecule type" value="Genomic_DNA"/>
</dbReference>
<dbReference type="PANTHER" id="PTHR21344">
    <property type="entry name" value="RAL GTPASE-ACTIVATING PROTEIN SUBUNIT BETA"/>
    <property type="match status" value="1"/>
</dbReference>
<dbReference type="InterPro" id="IPR035974">
    <property type="entry name" value="Rap/Ran-GAP_sf"/>
</dbReference>
<dbReference type="PROSITE" id="PS50085">
    <property type="entry name" value="RAPGAP"/>
    <property type="match status" value="1"/>
</dbReference>
<feature type="region of interest" description="Disordered" evidence="2">
    <location>
        <begin position="387"/>
        <end position="412"/>
    </location>
</feature>
<feature type="domain" description="Rap-GAP" evidence="3">
    <location>
        <begin position="1172"/>
        <end position="1419"/>
    </location>
</feature>
<comment type="caution">
    <text evidence="4">The sequence shown here is derived from an EMBL/GenBank/DDBJ whole genome shotgun (WGS) entry which is preliminary data.</text>
</comment>
<feature type="compositionally biased region" description="Low complexity" evidence="2">
    <location>
        <begin position="444"/>
        <end position="467"/>
    </location>
</feature>
<proteinExistence type="predicted"/>
<dbReference type="PANTHER" id="PTHR21344:SF1">
    <property type="entry name" value="RAL GTPASE-ACTIVATING PROTEIN SUBUNIT BETA"/>
    <property type="match status" value="1"/>
</dbReference>
<accession>A0AAW2IAL8</accession>
<evidence type="ECO:0000313" key="4">
    <source>
        <dbReference type="EMBL" id="KAL0278956.1"/>
    </source>
</evidence>
<dbReference type="GO" id="GO:0051056">
    <property type="term" value="P:regulation of small GTPase mediated signal transduction"/>
    <property type="evidence" value="ECO:0007669"/>
    <property type="project" value="InterPro"/>
</dbReference>
<evidence type="ECO:0000259" key="3">
    <source>
        <dbReference type="PROSITE" id="PS50085"/>
    </source>
</evidence>
<protein>
    <recommendedName>
        <fullName evidence="3">Rap-GAP domain-containing protein</fullName>
    </recommendedName>
</protein>